<feature type="transmembrane region" description="Helical" evidence="7">
    <location>
        <begin position="201"/>
        <end position="219"/>
    </location>
</feature>
<dbReference type="Pfam" id="PF00512">
    <property type="entry name" value="HisKA"/>
    <property type="match status" value="1"/>
</dbReference>
<dbReference type="CDD" id="cd00130">
    <property type="entry name" value="PAS"/>
    <property type="match status" value="1"/>
</dbReference>
<feature type="transmembrane region" description="Helical" evidence="7">
    <location>
        <begin position="139"/>
        <end position="160"/>
    </location>
</feature>
<dbReference type="AlphaFoldDB" id="A0A2A5QW07"/>
<feature type="compositionally biased region" description="Polar residues" evidence="6">
    <location>
        <begin position="586"/>
        <end position="602"/>
    </location>
</feature>
<evidence type="ECO:0000256" key="4">
    <source>
        <dbReference type="ARBA" id="ARBA00022777"/>
    </source>
</evidence>
<keyword evidence="7" id="KW-1133">Transmembrane helix</keyword>
<dbReference type="Pfam" id="PF08448">
    <property type="entry name" value="PAS_4"/>
    <property type="match status" value="1"/>
</dbReference>
<dbReference type="InterPro" id="IPR036097">
    <property type="entry name" value="HisK_dim/P_sf"/>
</dbReference>
<feature type="transmembrane region" description="Helical" evidence="7">
    <location>
        <begin position="172"/>
        <end position="189"/>
    </location>
</feature>
<dbReference type="InterPro" id="IPR000700">
    <property type="entry name" value="PAS-assoc_C"/>
</dbReference>
<keyword evidence="4 10" id="KW-0418">Kinase</keyword>
<proteinExistence type="predicted"/>
<feature type="domain" description="PAC" evidence="9">
    <location>
        <begin position="280"/>
        <end position="341"/>
    </location>
</feature>
<dbReference type="InterPro" id="IPR031621">
    <property type="entry name" value="HisKA_7TM"/>
</dbReference>
<evidence type="ECO:0000256" key="3">
    <source>
        <dbReference type="ARBA" id="ARBA00022679"/>
    </source>
</evidence>
<dbReference type="SUPFAM" id="SSF47384">
    <property type="entry name" value="Homodimeric domain of signal transducing histidine kinase"/>
    <property type="match status" value="1"/>
</dbReference>
<dbReference type="InterPro" id="IPR000014">
    <property type="entry name" value="PAS"/>
</dbReference>
<keyword evidence="11" id="KW-1185">Reference proteome</keyword>
<feature type="transmembrane region" description="Helical" evidence="7">
    <location>
        <begin position="36"/>
        <end position="56"/>
    </location>
</feature>
<evidence type="ECO:0000256" key="1">
    <source>
        <dbReference type="ARBA" id="ARBA00000085"/>
    </source>
</evidence>
<dbReference type="InterPro" id="IPR036890">
    <property type="entry name" value="HATPase_C_sf"/>
</dbReference>
<feature type="compositionally biased region" description="Basic and acidic residues" evidence="6">
    <location>
        <begin position="472"/>
        <end position="481"/>
    </location>
</feature>
<dbReference type="SMART" id="SM00388">
    <property type="entry name" value="HisKA"/>
    <property type="match status" value="1"/>
</dbReference>
<evidence type="ECO:0000313" key="11">
    <source>
        <dbReference type="Proteomes" id="UP000219689"/>
    </source>
</evidence>
<comment type="caution">
    <text evidence="10">The sequence shown here is derived from an EMBL/GenBank/DDBJ whole genome shotgun (WGS) entry which is preliminary data.</text>
</comment>
<feature type="region of interest" description="Disordered" evidence="6">
    <location>
        <begin position="464"/>
        <end position="514"/>
    </location>
</feature>
<dbReference type="InterPro" id="IPR003594">
    <property type="entry name" value="HATPase_dom"/>
</dbReference>
<protein>
    <recommendedName>
        <fullName evidence="2">histidine kinase</fullName>
        <ecNumber evidence="2">2.7.13.3</ecNumber>
    </recommendedName>
</protein>
<dbReference type="InterPro" id="IPR005467">
    <property type="entry name" value="His_kinase_dom"/>
</dbReference>
<dbReference type="SUPFAM" id="SSF55785">
    <property type="entry name" value="PYP-like sensor domain (PAS domain)"/>
    <property type="match status" value="1"/>
</dbReference>
<evidence type="ECO:0000256" key="6">
    <source>
        <dbReference type="SAM" id="MobiDB-lite"/>
    </source>
</evidence>
<sequence>MAFPTGIAPIQLIYLIVVFNSVALAGILWRHRGRTGAVPLLVNVLSTGLWAGSLLARTVVDRGLVARVFLVIVFLSIGLYLLTLLVFTLEYTGRERFIRPSIVAALSIEPILVIIFVAVNPDGFFFDVVDGTVEWGIGFWIHTAYAYTILAVVTMLIFGLLYRSQAVYRGQIAVMLVGTIAAWAANSVYVFDLVDVEVSPVGFLVTGILYAIGIVHYRLTDLVPIARDRVLDNVSDGIFVVDEQDRLIDLNPAGRALLEDIDPAPIGKRLESLLADYPELWDEYRALTATRTDGDSEVAVAGGHYHLRMTPLEDGRDRHIGWLCIVRDITDRKRQEAQVERQNERLERFASVVSHDLRNPLNVAEGYLDLAREADDPEPSLDEIEQSHDRMAAIIEDVLALARDGTTITDPEPASLAALAGRAWESVDTGDAGLVIASETTILADADRVTRLLENLFRNAIEHGANEPTSQADHHAVEHGPADGSEDTTGTEASERSSLTVEVGTVGTDGTGGPTGFYVADDGRGLPDDGDVFEDGYTTNPDGTGFGLSIVSGIAAAHGWTVEAGESEHGGARFEFRGIETGDDATGSTPRQPADTNPNGGS</sequence>
<keyword evidence="7" id="KW-0472">Membrane</keyword>
<dbReference type="Gene3D" id="3.30.565.10">
    <property type="entry name" value="Histidine kinase-like ATPase, C-terminal domain"/>
    <property type="match status" value="1"/>
</dbReference>
<dbReference type="PANTHER" id="PTHR43711">
    <property type="entry name" value="TWO-COMPONENT HISTIDINE KINASE"/>
    <property type="match status" value="1"/>
</dbReference>
<evidence type="ECO:0000259" key="8">
    <source>
        <dbReference type="PROSITE" id="PS50109"/>
    </source>
</evidence>
<dbReference type="Pfam" id="PF02518">
    <property type="entry name" value="HATPase_c"/>
    <property type="match status" value="1"/>
</dbReference>
<dbReference type="InterPro" id="IPR050736">
    <property type="entry name" value="Sensor_HK_Regulatory"/>
</dbReference>
<dbReference type="PANTHER" id="PTHR43711:SF1">
    <property type="entry name" value="HISTIDINE KINASE 1"/>
    <property type="match status" value="1"/>
</dbReference>
<keyword evidence="5" id="KW-0902">Two-component regulatory system</keyword>
<feature type="transmembrane region" description="Helical" evidence="7">
    <location>
        <begin position="101"/>
        <end position="119"/>
    </location>
</feature>
<dbReference type="InterPro" id="IPR013656">
    <property type="entry name" value="PAS_4"/>
</dbReference>
<dbReference type="Pfam" id="PF16927">
    <property type="entry name" value="HisKA_7TM"/>
    <property type="match status" value="1"/>
</dbReference>
<evidence type="ECO:0000256" key="5">
    <source>
        <dbReference type="ARBA" id="ARBA00023012"/>
    </source>
</evidence>
<comment type="catalytic activity">
    <reaction evidence="1">
        <text>ATP + protein L-histidine = ADP + protein N-phospho-L-histidine.</text>
        <dbReference type="EC" id="2.7.13.3"/>
    </reaction>
</comment>
<dbReference type="SUPFAM" id="SSF55874">
    <property type="entry name" value="ATPase domain of HSP90 chaperone/DNA topoisomerase II/histidine kinase"/>
    <property type="match status" value="1"/>
</dbReference>
<evidence type="ECO:0000259" key="9">
    <source>
        <dbReference type="PROSITE" id="PS50113"/>
    </source>
</evidence>
<dbReference type="Proteomes" id="UP000219689">
    <property type="component" value="Unassembled WGS sequence"/>
</dbReference>
<gene>
    <name evidence="10" type="ORF">CP557_10945</name>
</gene>
<dbReference type="SMART" id="SM00387">
    <property type="entry name" value="HATPase_c"/>
    <property type="match status" value="1"/>
</dbReference>
<feature type="compositionally biased region" description="Basic and acidic residues" evidence="6">
    <location>
        <begin position="566"/>
        <end position="580"/>
    </location>
</feature>
<evidence type="ECO:0000256" key="7">
    <source>
        <dbReference type="SAM" id="Phobius"/>
    </source>
</evidence>
<feature type="domain" description="Histidine kinase" evidence="8">
    <location>
        <begin position="352"/>
        <end position="577"/>
    </location>
</feature>
<organism evidence="10 11">
    <name type="scientific">Natrinema ejinorense</name>
    <dbReference type="NCBI Taxonomy" id="373386"/>
    <lineage>
        <taxon>Archaea</taxon>
        <taxon>Methanobacteriati</taxon>
        <taxon>Methanobacteriota</taxon>
        <taxon>Stenosarchaea group</taxon>
        <taxon>Halobacteria</taxon>
        <taxon>Halobacteriales</taxon>
        <taxon>Natrialbaceae</taxon>
        <taxon>Natrinema</taxon>
    </lineage>
</organism>
<dbReference type="Gene3D" id="3.30.450.20">
    <property type="entry name" value="PAS domain"/>
    <property type="match status" value="1"/>
</dbReference>
<dbReference type="EC" id="2.7.13.3" evidence="2"/>
<dbReference type="RefSeq" id="WP_097379942.1">
    <property type="nucleotide sequence ID" value="NZ_NXNI01000001.1"/>
</dbReference>
<dbReference type="OrthoDB" id="8127at2157"/>
<reference evidence="10 11" key="1">
    <citation type="submission" date="2017-09" db="EMBL/GenBank/DDBJ databases">
        <title>Genome sequences of Natrinema ejinorence JCM 13890T.</title>
        <authorList>
            <person name="Roh S.W."/>
            <person name="Kim Y.B."/>
            <person name="Kim J.Y."/>
        </authorList>
    </citation>
    <scope>NUCLEOTIDE SEQUENCE [LARGE SCALE GENOMIC DNA]</scope>
    <source>
        <strain evidence="10 11">JCM 13890</strain>
    </source>
</reference>
<keyword evidence="3" id="KW-0808">Transferase</keyword>
<feature type="transmembrane region" description="Helical" evidence="7">
    <location>
        <begin position="12"/>
        <end position="29"/>
    </location>
</feature>
<feature type="transmembrane region" description="Helical" evidence="7">
    <location>
        <begin position="68"/>
        <end position="89"/>
    </location>
</feature>
<dbReference type="PROSITE" id="PS50109">
    <property type="entry name" value="HIS_KIN"/>
    <property type="match status" value="1"/>
</dbReference>
<evidence type="ECO:0000256" key="2">
    <source>
        <dbReference type="ARBA" id="ARBA00012438"/>
    </source>
</evidence>
<name>A0A2A5QW07_9EURY</name>
<keyword evidence="7" id="KW-0812">Transmembrane</keyword>
<feature type="compositionally biased region" description="Polar residues" evidence="6">
    <location>
        <begin position="487"/>
        <end position="499"/>
    </location>
</feature>
<dbReference type="InterPro" id="IPR035965">
    <property type="entry name" value="PAS-like_dom_sf"/>
</dbReference>
<dbReference type="InterPro" id="IPR003661">
    <property type="entry name" value="HisK_dim/P_dom"/>
</dbReference>
<dbReference type="PROSITE" id="PS50113">
    <property type="entry name" value="PAC"/>
    <property type="match status" value="1"/>
</dbReference>
<feature type="region of interest" description="Disordered" evidence="6">
    <location>
        <begin position="566"/>
        <end position="602"/>
    </location>
</feature>
<evidence type="ECO:0000313" key="10">
    <source>
        <dbReference type="EMBL" id="PCR90995.1"/>
    </source>
</evidence>
<dbReference type="Gene3D" id="1.10.287.130">
    <property type="match status" value="1"/>
</dbReference>
<accession>A0A2A5QW07</accession>
<dbReference type="CDD" id="cd00082">
    <property type="entry name" value="HisKA"/>
    <property type="match status" value="1"/>
</dbReference>
<dbReference type="EMBL" id="NXNI01000001">
    <property type="protein sequence ID" value="PCR90995.1"/>
    <property type="molecule type" value="Genomic_DNA"/>
</dbReference>
<dbReference type="GO" id="GO:0000155">
    <property type="term" value="F:phosphorelay sensor kinase activity"/>
    <property type="evidence" value="ECO:0007669"/>
    <property type="project" value="InterPro"/>
</dbReference>